<feature type="domain" description="DNA primase/polymerase bifunctional N-terminal" evidence="2">
    <location>
        <begin position="41"/>
        <end position="238"/>
    </location>
</feature>
<dbReference type="Pfam" id="PF09250">
    <property type="entry name" value="Prim-Pol"/>
    <property type="match status" value="1"/>
</dbReference>
<dbReference type="CDD" id="cd04859">
    <property type="entry name" value="Prim_Pol"/>
    <property type="match status" value="1"/>
</dbReference>
<evidence type="ECO:0000313" key="4">
    <source>
        <dbReference type="Proteomes" id="UP000237846"/>
    </source>
</evidence>
<dbReference type="OrthoDB" id="3218228at2"/>
<reference evidence="3 4" key="1">
    <citation type="submission" date="2018-03" db="EMBL/GenBank/DDBJ databases">
        <title>Genomic Encyclopedia of Archaeal and Bacterial Type Strains, Phase II (KMG-II): from individual species to whole genera.</title>
        <authorList>
            <person name="Goeker M."/>
        </authorList>
    </citation>
    <scope>NUCLEOTIDE SEQUENCE [LARGE SCALE GENOMIC DNA]</scope>
    <source>
        <strain evidence="3 4">DSM 45601</strain>
    </source>
</reference>
<evidence type="ECO:0000256" key="1">
    <source>
        <dbReference type="SAM" id="MobiDB-lite"/>
    </source>
</evidence>
<dbReference type="RefSeq" id="WP_106242558.1">
    <property type="nucleotide sequence ID" value="NZ_PVZC01000002.1"/>
</dbReference>
<name>A0A2T0Q9X8_9ACTN</name>
<sequence length="305" mass="32305">MQTHEGAAPRITGERPDVDTAPWPNDTVSVPARPDALRLAALGYAARGWPVFPCEPGCKAPLGALVPHGFRDATTDPEVISAWWSRCPDANVAIATGAPAVDVLDVDVKPGGSGFAALDRAKAAGLLVGACALVSTPSGGAHVYFKGTTRGCGALSRHFLDFKASGGYVLAPPSVIDERDPKARRDPGRRGRYELVQHRDITPRDLDWSAVKRLLAPPARASAPRRVPPPTGGLPRWLTDRLADLSVADRSAHFHGTVGACWRAGLSQEQAVDLLTPWCEAVGKYPGRVAAEVARSWAKIQEGAA</sequence>
<accession>A0A2T0Q9X8</accession>
<dbReference type="SUPFAM" id="SSF56747">
    <property type="entry name" value="Prim-pol domain"/>
    <property type="match status" value="1"/>
</dbReference>
<dbReference type="Proteomes" id="UP000237846">
    <property type="component" value="Unassembled WGS sequence"/>
</dbReference>
<comment type="caution">
    <text evidence="3">The sequence shown here is derived from an EMBL/GenBank/DDBJ whole genome shotgun (WGS) entry which is preliminary data.</text>
</comment>
<organism evidence="3 4">
    <name type="scientific">Allonocardiopsis opalescens</name>
    <dbReference type="NCBI Taxonomy" id="1144618"/>
    <lineage>
        <taxon>Bacteria</taxon>
        <taxon>Bacillati</taxon>
        <taxon>Actinomycetota</taxon>
        <taxon>Actinomycetes</taxon>
        <taxon>Streptosporangiales</taxon>
        <taxon>Allonocardiopsis</taxon>
    </lineage>
</organism>
<dbReference type="SMART" id="SM00943">
    <property type="entry name" value="Prim-Pol"/>
    <property type="match status" value="1"/>
</dbReference>
<dbReference type="AlphaFoldDB" id="A0A2T0Q9X8"/>
<proteinExistence type="predicted"/>
<feature type="region of interest" description="Disordered" evidence="1">
    <location>
        <begin position="1"/>
        <end position="27"/>
    </location>
</feature>
<keyword evidence="4" id="KW-1185">Reference proteome</keyword>
<dbReference type="InterPro" id="IPR015330">
    <property type="entry name" value="DNA_primase/pol_bifunc_N"/>
</dbReference>
<protein>
    <submittedName>
        <fullName evidence="3">Bifunctional DNA primase/polymerase-like protein</fullName>
    </submittedName>
</protein>
<evidence type="ECO:0000313" key="3">
    <source>
        <dbReference type="EMBL" id="PRY00699.1"/>
    </source>
</evidence>
<gene>
    <name evidence="3" type="ORF">CLV72_102330</name>
</gene>
<dbReference type="EMBL" id="PVZC01000002">
    <property type="protein sequence ID" value="PRY00699.1"/>
    <property type="molecule type" value="Genomic_DNA"/>
</dbReference>
<evidence type="ECO:0000259" key="2">
    <source>
        <dbReference type="SMART" id="SM00943"/>
    </source>
</evidence>